<feature type="transmembrane region" description="Helical" evidence="1">
    <location>
        <begin position="20"/>
        <end position="43"/>
    </location>
</feature>
<reference evidence="2" key="1">
    <citation type="journal article" date="2018" name="Nat. Commun.">
        <title>Diversity and evolution of the emerging Pandoraviridae family.</title>
        <authorList>
            <person name="Legendre M."/>
            <person name="Fabre E."/>
            <person name="Poirot O."/>
            <person name="Jeudy S."/>
            <person name="Lartigue A."/>
            <person name="Alempic J.M."/>
            <person name="Beucher L."/>
            <person name="Philippe N."/>
            <person name="Bertaux L."/>
            <person name="Christo-Foroux E."/>
            <person name="Labadie K."/>
            <person name="Coute Y."/>
            <person name="Abergel C."/>
            <person name="Claverie J.M."/>
        </authorList>
    </citation>
    <scope>NUCLEOTIDE SEQUENCE [LARGE SCALE GENOMIC DNA]</scope>
    <source>
        <strain evidence="2">Neocaledonia</strain>
    </source>
</reference>
<feature type="transmembrane region" description="Helical" evidence="1">
    <location>
        <begin position="182"/>
        <end position="203"/>
    </location>
</feature>
<feature type="transmembrane region" description="Helical" evidence="1">
    <location>
        <begin position="81"/>
        <end position="100"/>
    </location>
</feature>
<dbReference type="RefSeq" id="YP_009481806.1">
    <property type="nucleotide sequence ID" value="NC_037666.1"/>
</dbReference>
<keyword evidence="1" id="KW-0812">Transmembrane</keyword>
<dbReference type="GeneID" id="36842516"/>
<gene>
    <name evidence="2" type="ORF">pneo_cds_196</name>
</gene>
<accession>A0A2U7UBI8</accession>
<protein>
    <submittedName>
        <fullName evidence="2">Uncharacterized protein</fullName>
    </submittedName>
</protein>
<dbReference type="Proteomes" id="UP000249287">
    <property type="component" value="Segment"/>
</dbReference>
<evidence type="ECO:0000313" key="2">
    <source>
        <dbReference type="EMBL" id="AVK75803.1"/>
    </source>
</evidence>
<dbReference type="PROSITE" id="PS51257">
    <property type="entry name" value="PROKAR_LIPOPROTEIN"/>
    <property type="match status" value="1"/>
</dbReference>
<feature type="transmembrane region" description="Helical" evidence="1">
    <location>
        <begin position="223"/>
        <end position="244"/>
    </location>
</feature>
<proteinExistence type="predicted"/>
<dbReference type="KEGG" id="vg:36842516"/>
<keyword evidence="1" id="KW-1133">Transmembrane helix</keyword>
<keyword evidence="1" id="KW-0472">Membrane</keyword>
<name>A0A2U7UBI8_9VIRU</name>
<sequence>MEHDTERTDRALAGAADLLLLMVGAAFWAACCLAARCGVFVAYGGVSFGTLLGVAQARTASAIAAVVYALAAAFLPDSRAFWWAGLCLSAVGVGVVRYFLTDRGGAARFAYIPLVATAGACLLPAWWGPDVAWRVGSWLWVATSAASLACDARSYGRLSLIDMAHLLLDAHALYAGGLGAPYVHPLLPLGAAAVWLLRGLDAIVGSKRRPGSPPAALWGAVRLWRAALAANGAYIVLYILVGGVTGSDGWPVLGPCIRVALLVALLVEENEPILSALAEPYVVAFMERAGWKRPPLRGRMARRVRAPVS</sequence>
<evidence type="ECO:0000256" key="1">
    <source>
        <dbReference type="SAM" id="Phobius"/>
    </source>
</evidence>
<organism evidence="2">
    <name type="scientific">Pandoravirus neocaledonia</name>
    <dbReference type="NCBI Taxonomy" id="2107708"/>
    <lineage>
        <taxon>Viruses</taxon>
        <taxon>Pandoravirus</taxon>
    </lineage>
</organism>
<dbReference type="EMBL" id="MG011690">
    <property type="protein sequence ID" value="AVK75803.1"/>
    <property type="molecule type" value="Genomic_DNA"/>
</dbReference>
<feature type="transmembrane region" description="Helical" evidence="1">
    <location>
        <begin position="109"/>
        <end position="127"/>
    </location>
</feature>